<dbReference type="GO" id="GO:0001046">
    <property type="term" value="F:core promoter sequence-specific DNA binding"/>
    <property type="evidence" value="ECO:0007669"/>
    <property type="project" value="TreeGrafter"/>
</dbReference>
<proteinExistence type="predicted"/>
<sequence length="128" mass="14640">MDNIRAIRNDEDLAWAIGEVEQYFDAPPDLGTPEADRFDILSTLIEAYEDRYYPIEAPGPIELIKAHMEMMGRKQSDLADLFNSKSRASEVLNRRRALTVDMIHKLHKEWGIPADSLVQPYHLLTDAA</sequence>
<dbReference type="PANTHER" id="PTHR40455:SF1">
    <property type="entry name" value="ANTITOXIN HIGA"/>
    <property type="match status" value="1"/>
</dbReference>
<dbReference type="OrthoDB" id="9796786at2"/>
<protein>
    <submittedName>
        <fullName evidence="1">XRE family transcriptional regulator</fullName>
    </submittedName>
</protein>
<dbReference type="Gene3D" id="1.10.260.40">
    <property type="entry name" value="lambda repressor-like DNA-binding domains"/>
    <property type="match status" value="1"/>
</dbReference>
<name>A0A329Y0J4_RHITR</name>
<dbReference type="AlphaFoldDB" id="A0A329Y0J4"/>
<dbReference type="RefSeq" id="WP_112345714.1">
    <property type="nucleotide sequence ID" value="NZ_QMKK01000061.1"/>
</dbReference>
<dbReference type="GO" id="GO:0006355">
    <property type="term" value="P:regulation of DNA-templated transcription"/>
    <property type="evidence" value="ECO:0007669"/>
    <property type="project" value="InterPro"/>
</dbReference>
<comment type="caution">
    <text evidence="1">The sequence shown here is derived from an EMBL/GenBank/DDBJ whole genome shotgun (WGS) entry which is preliminary data.</text>
</comment>
<dbReference type="EMBL" id="QMKK01000061">
    <property type="protein sequence ID" value="RAX37449.1"/>
    <property type="molecule type" value="Genomic_DNA"/>
</dbReference>
<dbReference type="InterPro" id="IPR039060">
    <property type="entry name" value="Antitox_HigA"/>
</dbReference>
<dbReference type="PANTHER" id="PTHR40455">
    <property type="entry name" value="ANTITOXIN HIGA"/>
    <property type="match status" value="1"/>
</dbReference>
<evidence type="ECO:0000313" key="2">
    <source>
        <dbReference type="Proteomes" id="UP000251205"/>
    </source>
</evidence>
<dbReference type="Proteomes" id="UP000251205">
    <property type="component" value="Unassembled WGS sequence"/>
</dbReference>
<gene>
    <name evidence="1" type="ORF">DQ393_32130</name>
</gene>
<dbReference type="InterPro" id="IPR010982">
    <property type="entry name" value="Lambda_DNA-bd_dom_sf"/>
</dbReference>
<accession>A0A329Y0J4</accession>
<evidence type="ECO:0000313" key="1">
    <source>
        <dbReference type="EMBL" id="RAX37449.1"/>
    </source>
</evidence>
<organism evidence="1 2">
    <name type="scientific">Rhizobium tropici</name>
    <dbReference type="NCBI Taxonomy" id="398"/>
    <lineage>
        <taxon>Bacteria</taxon>
        <taxon>Pseudomonadati</taxon>
        <taxon>Pseudomonadota</taxon>
        <taxon>Alphaproteobacteria</taxon>
        <taxon>Hyphomicrobiales</taxon>
        <taxon>Rhizobiaceae</taxon>
        <taxon>Rhizobium/Agrobacterium group</taxon>
        <taxon>Rhizobium</taxon>
    </lineage>
</organism>
<reference evidence="1 2" key="1">
    <citation type="submission" date="2018-06" db="EMBL/GenBank/DDBJ databases">
        <title>Whole Genome Sequence of an efficient microsymbiont, Rhizobium tropici.</title>
        <authorList>
            <person name="Srinivasan R."/>
            <person name="Singh H.V."/>
            <person name="Srivastava R."/>
            <person name="Kumari B."/>
            <person name="Radhakrishna A."/>
        </authorList>
    </citation>
    <scope>NUCLEOTIDE SEQUENCE [LARGE SCALE GENOMIC DNA]</scope>
    <source>
        <strain evidence="1 2">IGFRI Rhizo-19</strain>
    </source>
</reference>
<dbReference type="SUPFAM" id="SSF47413">
    <property type="entry name" value="lambda repressor-like DNA-binding domains"/>
    <property type="match status" value="1"/>
</dbReference>